<evidence type="ECO:0000313" key="8">
    <source>
        <dbReference type="Proteomes" id="UP000309128"/>
    </source>
</evidence>
<feature type="region of interest" description="Disordered" evidence="5">
    <location>
        <begin position="324"/>
        <end position="353"/>
    </location>
</feature>
<keyword evidence="8" id="KW-1185">Reference proteome</keyword>
<comment type="caution">
    <text evidence="7">The sequence shown here is derived from an EMBL/GenBank/DDBJ whole genome shotgun (WGS) entry which is preliminary data.</text>
</comment>
<dbReference type="PANTHER" id="PTHR30146">
    <property type="entry name" value="LACI-RELATED TRANSCRIPTIONAL REPRESSOR"/>
    <property type="match status" value="1"/>
</dbReference>
<evidence type="ECO:0000256" key="2">
    <source>
        <dbReference type="ARBA" id="ARBA00023015"/>
    </source>
</evidence>
<dbReference type="InterPro" id="IPR046335">
    <property type="entry name" value="LacI/GalR-like_sensor"/>
</dbReference>
<evidence type="ECO:0000313" key="7">
    <source>
        <dbReference type="EMBL" id="TMR21992.1"/>
    </source>
</evidence>
<feature type="domain" description="HTH lacI-type" evidence="6">
    <location>
        <begin position="2"/>
        <end position="56"/>
    </location>
</feature>
<keyword evidence="2" id="KW-0805">Transcription regulation</keyword>
<dbReference type="RefSeq" id="WP_138666440.1">
    <property type="nucleotide sequence ID" value="NZ_VCKY01000035.1"/>
</dbReference>
<dbReference type="Pfam" id="PF13377">
    <property type="entry name" value="Peripla_BP_3"/>
    <property type="match status" value="1"/>
</dbReference>
<keyword evidence="4" id="KW-0804">Transcription</keyword>
<proteinExistence type="predicted"/>
<evidence type="ECO:0000256" key="5">
    <source>
        <dbReference type="SAM" id="MobiDB-lite"/>
    </source>
</evidence>
<accession>A0A5S4FMT9</accession>
<dbReference type="OrthoDB" id="252678at2"/>
<sequence>MATMRDVAERANVSIATVSFVINGTKRVAPETRARIEAAIEELDYRRNVVARALASSRTRILALLHPDLEARPNATVIQFVMSAAHGARERGYDLVLWPVNDDEQMSHLLAGGLVDGALLMEVQIRDSRVDRLVASRVPFALIGRTENDDLPFVDIDFATTIDLAVGHLRSFGHQRIALVAQRTKAGNEPGRIMRAKAAYLDAMAALGRPPAVVAVEGTSAGGREAAHKLHDDFPDATAVILVNEGASAGLVKGLRALGRTVPDDLSIISASTTRELGEMIEPSLTVMAAPAPQLGRLAADALIDQLEGVQDTPPHILIPCTLVPGQSVGPAPDRSSTSRPEPKRERNAQTDS</sequence>
<evidence type="ECO:0000256" key="3">
    <source>
        <dbReference type="ARBA" id="ARBA00023125"/>
    </source>
</evidence>
<evidence type="ECO:0000259" key="6">
    <source>
        <dbReference type="PROSITE" id="PS50932"/>
    </source>
</evidence>
<dbReference type="GO" id="GO:0003700">
    <property type="term" value="F:DNA-binding transcription factor activity"/>
    <property type="evidence" value="ECO:0007669"/>
    <property type="project" value="TreeGrafter"/>
</dbReference>
<evidence type="ECO:0000256" key="4">
    <source>
        <dbReference type="ARBA" id="ARBA00023163"/>
    </source>
</evidence>
<organism evidence="7 8">
    <name type="scientific">Nonomuraea turkmeniaca</name>
    <dbReference type="NCBI Taxonomy" id="103838"/>
    <lineage>
        <taxon>Bacteria</taxon>
        <taxon>Bacillati</taxon>
        <taxon>Actinomycetota</taxon>
        <taxon>Actinomycetes</taxon>
        <taxon>Streptosporangiales</taxon>
        <taxon>Streptosporangiaceae</taxon>
        <taxon>Nonomuraea</taxon>
    </lineage>
</organism>
<keyword evidence="1" id="KW-0678">Repressor</keyword>
<dbReference type="Pfam" id="PF00356">
    <property type="entry name" value="LacI"/>
    <property type="match status" value="1"/>
</dbReference>
<feature type="compositionally biased region" description="Basic and acidic residues" evidence="5">
    <location>
        <begin position="341"/>
        <end position="353"/>
    </location>
</feature>
<dbReference type="PANTHER" id="PTHR30146:SF148">
    <property type="entry name" value="HTH-TYPE TRANSCRIPTIONAL REPRESSOR PURR-RELATED"/>
    <property type="match status" value="1"/>
</dbReference>
<name>A0A5S4FMT9_9ACTN</name>
<dbReference type="AlphaFoldDB" id="A0A5S4FMT9"/>
<dbReference type="InterPro" id="IPR000843">
    <property type="entry name" value="HTH_LacI"/>
</dbReference>
<dbReference type="Proteomes" id="UP000309128">
    <property type="component" value="Unassembled WGS sequence"/>
</dbReference>
<dbReference type="EMBL" id="VCKY01000035">
    <property type="protein sequence ID" value="TMR21992.1"/>
    <property type="molecule type" value="Genomic_DNA"/>
</dbReference>
<dbReference type="CDD" id="cd01392">
    <property type="entry name" value="HTH_LacI"/>
    <property type="match status" value="1"/>
</dbReference>
<dbReference type="Gene3D" id="3.40.50.2300">
    <property type="match status" value="2"/>
</dbReference>
<keyword evidence="3" id="KW-0238">DNA-binding</keyword>
<gene>
    <name evidence="7" type="ORF">ETD86_13280</name>
</gene>
<reference evidence="7 8" key="1">
    <citation type="submission" date="2019-05" db="EMBL/GenBank/DDBJ databases">
        <title>Draft genome sequence of Nonomuraea turkmeniaca DSM 43926.</title>
        <authorList>
            <person name="Saricaoglu S."/>
            <person name="Isik K."/>
        </authorList>
    </citation>
    <scope>NUCLEOTIDE SEQUENCE [LARGE SCALE GENOMIC DNA]</scope>
    <source>
        <strain evidence="7 8">DSM 43926</strain>
    </source>
</reference>
<dbReference type="SMART" id="SM00354">
    <property type="entry name" value="HTH_LACI"/>
    <property type="match status" value="1"/>
</dbReference>
<protein>
    <submittedName>
        <fullName evidence="7">LacI family transcriptional regulator</fullName>
    </submittedName>
</protein>
<dbReference type="Gene3D" id="1.10.260.40">
    <property type="entry name" value="lambda repressor-like DNA-binding domains"/>
    <property type="match status" value="1"/>
</dbReference>
<dbReference type="InterPro" id="IPR028082">
    <property type="entry name" value="Peripla_BP_I"/>
</dbReference>
<dbReference type="PROSITE" id="PS50932">
    <property type="entry name" value="HTH_LACI_2"/>
    <property type="match status" value="1"/>
</dbReference>
<dbReference type="InterPro" id="IPR010982">
    <property type="entry name" value="Lambda_DNA-bd_dom_sf"/>
</dbReference>
<dbReference type="PROSITE" id="PS00356">
    <property type="entry name" value="HTH_LACI_1"/>
    <property type="match status" value="1"/>
</dbReference>
<dbReference type="GO" id="GO:0000976">
    <property type="term" value="F:transcription cis-regulatory region binding"/>
    <property type="evidence" value="ECO:0007669"/>
    <property type="project" value="TreeGrafter"/>
</dbReference>
<dbReference type="SUPFAM" id="SSF53822">
    <property type="entry name" value="Periplasmic binding protein-like I"/>
    <property type="match status" value="1"/>
</dbReference>
<evidence type="ECO:0000256" key="1">
    <source>
        <dbReference type="ARBA" id="ARBA00022491"/>
    </source>
</evidence>
<dbReference type="SUPFAM" id="SSF47413">
    <property type="entry name" value="lambda repressor-like DNA-binding domains"/>
    <property type="match status" value="1"/>
</dbReference>